<evidence type="ECO:0000313" key="5">
    <source>
        <dbReference type="EMBL" id="CAL1544845.1"/>
    </source>
</evidence>
<keyword evidence="3" id="KW-0862">Zinc</keyword>
<dbReference type="InterPro" id="IPR036236">
    <property type="entry name" value="Znf_C2H2_sf"/>
</dbReference>
<evidence type="ECO:0000256" key="2">
    <source>
        <dbReference type="ARBA" id="ARBA00022771"/>
    </source>
</evidence>
<dbReference type="PROSITE" id="PS51800">
    <property type="entry name" value="ZF_CHHC_U11_48K"/>
    <property type="match status" value="2"/>
</dbReference>
<sequence>MASSANLNLIECPYDPGHMISPIRMPYHLYKCRKNFPLMEMVVCPFNGFHEVQKAELKYHMLNCPDKTILERDICFSMMKEASKNSNQVLKGCTELPPSRDFLPHDTEEDWDSERNFESFSAFSTEGLRHYRQQERRDLVPSRPPMSSGATACISSQICKSRMEQDIALHNPSIQLVGVGRARTLTACAREVASIEPKMADLMSATSSTSKFPHYRVVGKGRGLAGLKISD</sequence>
<accession>A0AAV2IDB8</accession>
<keyword evidence="6" id="KW-1185">Reference proteome</keyword>
<evidence type="ECO:0000313" key="6">
    <source>
        <dbReference type="Proteomes" id="UP001497497"/>
    </source>
</evidence>
<comment type="caution">
    <text evidence="5">The sequence shown here is derived from an EMBL/GenBank/DDBJ whole genome shotgun (WGS) entry which is preliminary data.</text>
</comment>
<dbReference type="PANTHER" id="PTHR21402">
    <property type="entry name" value="GAMETOCYTE SPECIFIC FACTOR 1-RELATED"/>
    <property type="match status" value="1"/>
</dbReference>
<evidence type="ECO:0000256" key="3">
    <source>
        <dbReference type="ARBA" id="ARBA00022833"/>
    </source>
</evidence>
<dbReference type="AlphaFoldDB" id="A0AAV2IDB8"/>
<proteinExistence type="predicted"/>
<dbReference type="InterPro" id="IPR022776">
    <property type="entry name" value="TRM13/UPF0224_CHHC_Znf_dom"/>
</dbReference>
<dbReference type="SUPFAM" id="SSF57667">
    <property type="entry name" value="beta-beta-alpha zinc fingers"/>
    <property type="match status" value="1"/>
</dbReference>
<name>A0AAV2IDB8_LYMST</name>
<evidence type="ECO:0000256" key="1">
    <source>
        <dbReference type="ARBA" id="ARBA00022723"/>
    </source>
</evidence>
<feature type="domain" description="CHHC U11-48K-type" evidence="4">
    <location>
        <begin position="41"/>
        <end position="68"/>
    </location>
</feature>
<feature type="domain" description="CHHC U11-48K-type" evidence="4">
    <location>
        <begin position="9"/>
        <end position="36"/>
    </location>
</feature>
<dbReference type="Proteomes" id="UP001497497">
    <property type="component" value="Unassembled WGS sequence"/>
</dbReference>
<dbReference type="InterPro" id="IPR051591">
    <property type="entry name" value="UPF0224_FAM112_RNA_Proc"/>
</dbReference>
<evidence type="ECO:0000259" key="4">
    <source>
        <dbReference type="PROSITE" id="PS51800"/>
    </source>
</evidence>
<dbReference type="EMBL" id="CAXITT010000652">
    <property type="protein sequence ID" value="CAL1544845.1"/>
    <property type="molecule type" value="Genomic_DNA"/>
</dbReference>
<dbReference type="GO" id="GO:0008270">
    <property type="term" value="F:zinc ion binding"/>
    <property type="evidence" value="ECO:0007669"/>
    <property type="project" value="UniProtKB-KW"/>
</dbReference>
<protein>
    <recommendedName>
        <fullName evidence="4">CHHC U11-48K-type domain-containing protein</fullName>
    </recommendedName>
</protein>
<keyword evidence="1" id="KW-0479">Metal-binding</keyword>
<dbReference type="PANTHER" id="PTHR21402:SF5">
    <property type="entry name" value="GAMETOCYTE SPECIFIC FACTOR 1"/>
    <property type="match status" value="1"/>
</dbReference>
<organism evidence="5 6">
    <name type="scientific">Lymnaea stagnalis</name>
    <name type="common">Great pond snail</name>
    <name type="synonym">Helix stagnalis</name>
    <dbReference type="NCBI Taxonomy" id="6523"/>
    <lineage>
        <taxon>Eukaryota</taxon>
        <taxon>Metazoa</taxon>
        <taxon>Spiralia</taxon>
        <taxon>Lophotrochozoa</taxon>
        <taxon>Mollusca</taxon>
        <taxon>Gastropoda</taxon>
        <taxon>Heterobranchia</taxon>
        <taxon>Euthyneura</taxon>
        <taxon>Panpulmonata</taxon>
        <taxon>Hygrophila</taxon>
        <taxon>Lymnaeoidea</taxon>
        <taxon>Lymnaeidae</taxon>
        <taxon>Lymnaea</taxon>
    </lineage>
</organism>
<keyword evidence="2" id="KW-0863">Zinc-finger</keyword>
<reference evidence="5 6" key="1">
    <citation type="submission" date="2024-04" db="EMBL/GenBank/DDBJ databases">
        <authorList>
            <consortium name="Genoscope - CEA"/>
            <person name="William W."/>
        </authorList>
    </citation>
    <scope>NUCLEOTIDE SEQUENCE [LARGE SCALE GENOMIC DNA]</scope>
</reference>
<gene>
    <name evidence="5" type="ORF">GSLYS_00018328001</name>
</gene>
<dbReference type="Pfam" id="PF05253">
    <property type="entry name" value="zf-U11-48K"/>
    <property type="match status" value="2"/>
</dbReference>